<evidence type="ECO:0000313" key="3">
    <source>
        <dbReference type="Proteomes" id="UP000009227"/>
    </source>
</evidence>
<dbReference type="PANTHER" id="PTHR42846:SF1">
    <property type="entry name" value="NI-SIROHYDROCHLORIN A,C-DIAMIDE REDUCTIVE CYCLASE COMPLEX, COMPONENT CFBD"/>
    <property type="match status" value="1"/>
</dbReference>
<dbReference type="GeneID" id="10644597"/>
<dbReference type="STRING" id="880724.Metig_1723"/>
<dbReference type="InterPro" id="IPR000510">
    <property type="entry name" value="Nase/OxRdtase_comp1"/>
</dbReference>
<evidence type="ECO:0000313" key="2">
    <source>
        <dbReference type="EMBL" id="AEF97255.1"/>
    </source>
</evidence>
<dbReference type="KEGG" id="mig:Metig_1723"/>
<dbReference type="InterPro" id="IPR052673">
    <property type="entry name" value="Ni-siroh_cyclase_CfbD"/>
</dbReference>
<evidence type="ECO:0000259" key="1">
    <source>
        <dbReference type="Pfam" id="PF00148"/>
    </source>
</evidence>
<dbReference type="Proteomes" id="UP000009227">
    <property type="component" value="Chromosome"/>
</dbReference>
<keyword evidence="3" id="KW-1185">Reference proteome</keyword>
<dbReference type="PANTHER" id="PTHR42846">
    <property type="entry name" value="NI-SIROHYDROCHLORIN A,C-DIAMIDE REDUCTIVE CYCLASE COMPLEX, COMPONENT CFBD"/>
    <property type="match status" value="1"/>
</dbReference>
<protein>
    <submittedName>
        <fullName evidence="2">Methanogenesis marker 13 metalloprotein</fullName>
    </submittedName>
</protein>
<feature type="domain" description="Nitrogenase/oxidoreductase component 1" evidence="1">
    <location>
        <begin position="13"/>
        <end position="140"/>
    </location>
</feature>
<gene>
    <name evidence="2" type="ordered locus">Metig_1723</name>
</gene>
<name>F6BBX5_METIK</name>
<dbReference type="AlphaFoldDB" id="F6BBX5"/>
<organism evidence="3">
    <name type="scientific">Methanotorris igneus (strain DSM 5666 / JCM 11834 / Kol 5)</name>
    <dbReference type="NCBI Taxonomy" id="880724"/>
    <lineage>
        <taxon>Archaea</taxon>
        <taxon>Methanobacteriati</taxon>
        <taxon>Methanobacteriota</taxon>
        <taxon>Methanomada group</taxon>
        <taxon>Methanococci</taxon>
        <taxon>Methanococcales</taxon>
        <taxon>Methanocaldococcaceae</taxon>
        <taxon>Methanotorris</taxon>
    </lineage>
</organism>
<dbReference type="Gene3D" id="3.40.50.1980">
    <property type="entry name" value="Nitrogenase molybdenum iron protein domain"/>
    <property type="match status" value="1"/>
</dbReference>
<sequence>MILHPRPSPIAAAMYQLRDVGVDAIILHGPAGCCFRTARLLELDGVRVFTSAMDENDFIFGAMDKLRRTIEEVIEYLKEHKNDGNYMIGIVGTCASMIIGEDIWSVVDEYDATLIPVEVHSGLNDNTIGAINAMESCLKLGLIDEKEFERQKYMLKKATEIEKKRGMAKSKYIKPTYEDDLKDVIELFKNNMNKNPKVACVLNAKKETAYLFAHPLIKINEIFNNCINIGNLDENIGLKKIREDAKNILREFKVDYITGGLDEYPVTGEKAVEILKEIKPDIVVVSGVPHALPIEELKEEVDCITIGVSDGPRLYYPIKEYYDYAVIELDAHAKVLGKREVVKSRFGEILEYALK</sequence>
<dbReference type="EMBL" id="CP002737">
    <property type="protein sequence ID" value="AEF97255.1"/>
    <property type="molecule type" value="Genomic_DNA"/>
</dbReference>
<reference evidence="2 3" key="1">
    <citation type="submission" date="2011-05" db="EMBL/GenBank/DDBJ databases">
        <title>Complete sequence of Methanotorris igneus Kol 5.</title>
        <authorList>
            <consortium name="US DOE Joint Genome Institute"/>
            <person name="Lucas S."/>
            <person name="Han J."/>
            <person name="Lapidus A."/>
            <person name="Cheng J.-F."/>
            <person name="Goodwin L."/>
            <person name="Pitluck S."/>
            <person name="Peters L."/>
            <person name="Mikhailova N."/>
            <person name="Chertkov O."/>
            <person name="Han C."/>
            <person name="Tapia R."/>
            <person name="Land M."/>
            <person name="Hauser L."/>
            <person name="Kyrpides N."/>
            <person name="Ivanova N."/>
            <person name="Pagani I."/>
            <person name="Sieprawska-Lupa M."/>
            <person name="Whitman W."/>
            <person name="Woyke T."/>
        </authorList>
    </citation>
    <scope>NUCLEOTIDE SEQUENCE [LARGE SCALE GENOMIC DNA]</scope>
    <source>
        <strain evidence="3">DSM 5666 / JCM 11834 / Kol 5</strain>
    </source>
</reference>
<dbReference type="HOGENOM" id="CLU_782144_0_0_2"/>
<dbReference type="InterPro" id="IPR017675">
    <property type="entry name" value="CfbD"/>
</dbReference>
<dbReference type="OrthoDB" id="53142at2157"/>
<dbReference type="SUPFAM" id="SSF53807">
    <property type="entry name" value="Helical backbone' metal receptor"/>
    <property type="match status" value="1"/>
</dbReference>
<dbReference type="RefSeq" id="WP_013799844.1">
    <property type="nucleotide sequence ID" value="NC_015562.1"/>
</dbReference>
<proteinExistence type="predicted"/>
<dbReference type="Pfam" id="PF00148">
    <property type="entry name" value="Oxidored_nitro"/>
    <property type="match status" value="1"/>
</dbReference>
<accession>F6BBX5</accession>
<dbReference type="GO" id="GO:0016491">
    <property type="term" value="F:oxidoreductase activity"/>
    <property type="evidence" value="ECO:0007669"/>
    <property type="project" value="InterPro"/>
</dbReference>
<dbReference type="NCBIfam" id="TIGR03282">
    <property type="entry name" value="methan_mark_13"/>
    <property type="match status" value="1"/>
</dbReference>